<dbReference type="KEGG" id="nneo:PQG83_18515"/>
<evidence type="ECO:0000313" key="3">
    <source>
        <dbReference type="Proteomes" id="UP001302494"/>
    </source>
</evidence>
<dbReference type="PANTHER" id="PTHR35531:SF1">
    <property type="entry name" value="INNER MEMBRANE PROTEIN YBCI-RELATED"/>
    <property type="match status" value="1"/>
</dbReference>
<sequence>MASLFGHVILAYAMGKSLRTSFYTARFWWFTMACCLLPDADVLGLVLGIPYEHILGHRGLTHSIMFAMLVGVVVPRWATPAIAFGTRPYWLIALYFSLVTLSHGLLDALTDGGLGIAFFAPFDSTRYFLPLRPVSVSPIGISAFVSHEGFRVLLSELVWIGIPVGVWLLCLRVIRKTEGKGV</sequence>
<dbReference type="GO" id="GO:0016787">
    <property type="term" value="F:hydrolase activity"/>
    <property type="evidence" value="ECO:0007669"/>
    <property type="project" value="UniProtKB-KW"/>
</dbReference>
<dbReference type="EMBL" id="CP116968">
    <property type="protein sequence ID" value="WNM61716.1"/>
    <property type="molecule type" value="Genomic_DNA"/>
</dbReference>
<keyword evidence="1" id="KW-0812">Transmembrane</keyword>
<dbReference type="RefSeq" id="WP_312744206.1">
    <property type="nucleotide sequence ID" value="NZ_CP116968.1"/>
</dbReference>
<keyword evidence="2" id="KW-0378">Hydrolase</keyword>
<feature type="transmembrane region" description="Helical" evidence="1">
    <location>
        <begin position="25"/>
        <end position="47"/>
    </location>
</feature>
<dbReference type="PANTHER" id="PTHR35531">
    <property type="entry name" value="INNER MEMBRANE PROTEIN YBCI-RELATED"/>
    <property type="match status" value="1"/>
</dbReference>
<dbReference type="InterPro" id="IPR007404">
    <property type="entry name" value="YdjM-like"/>
</dbReference>
<feature type="transmembrane region" description="Helical" evidence="1">
    <location>
        <begin position="157"/>
        <end position="174"/>
    </location>
</feature>
<feature type="transmembrane region" description="Helical" evidence="1">
    <location>
        <begin position="59"/>
        <end position="77"/>
    </location>
</feature>
<keyword evidence="1" id="KW-1133">Transmembrane helix</keyword>
<keyword evidence="3" id="KW-1185">Reference proteome</keyword>
<evidence type="ECO:0000256" key="1">
    <source>
        <dbReference type="SAM" id="Phobius"/>
    </source>
</evidence>
<dbReference type="Proteomes" id="UP001302494">
    <property type="component" value="Chromosome"/>
</dbReference>
<dbReference type="Pfam" id="PF04307">
    <property type="entry name" value="YdjM"/>
    <property type="match status" value="1"/>
</dbReference>
<keyword evidence="1" id="KW-0472">Membrane</keyword>
<protein>
    <submittedName>
        <fullName evidence="2">Metal-dependent hydrolase</fullName>
    </submittedName>
</protein>
<evidence type="ECO:0000313" key="2">
    <source>
        <dbReference type="EMBL" id="WNM61716.1"/>
    </source>
</evidence>
<accession>A0AA96GGZ9</accession>
<organism evidence="2 3">
    <name type="scientific">Candidatus Nitrospira neomarina</name>
    <dbReference type="NCBI Taxonomy" id="3020899"/>
    <lineage>
        <taxon>Bacteria</taxon>
        <taxon>Pseudomonadati</taxon>
        <taxon>Nitrospirota</taxon>
        <taxon>Nitrospiria</taxon>
        <taxon>Nitrospirales</taxon>
        <taxon>Nitrospiraceae</taxon>
        <taxon>Nitrospira</taxon>
    </lineage>
</organism>
<reference evidence="2 3" key="1">
    <citation type="submission" date="2023-01" db="EMBL/GenBank/DDBJ databases">
        <title>Cultivation and genomic characterization of new, ubiquitous marine nitrite-oxidizing bacteria from the Nitrospirales.</title>
        <authorList>
            <person name="Mueller A.J."/>
            <person name="Daebeler A."/>
            <person name="Herbold C.W."/>
            <person name="Kirkegaard R.H."/>
            <person name="Daims H."/>
        </authorList>
    </citation>
    <scope>NUCLEOTIDE SEQUENCE [LARGE SCALE GENOMIC DNA]</scope>
    <source>
        <strain evidence="2 3">DK</strain>
    </source>
</reference>
<name>A0AA96GGZ9_9BACT</name>
<proteinExistence type="predicted"/>
<dbReference type="AlphaFoldDB" id="A0AA96GGZ9"/>
<gene>
    <name evidence="2" type="ORF">PQG83_18515</name>
</gene>